<dbReference type="OrthoDB" id="4226666at2759"/>
<dbReference type="InterPro" id="IPR052973">
    <property type="entry name" value="Fungal_sec-metab_reg_TF"/>
</dbReference>
<feature type="region of interest" description="Disordered" evidence="1">
    <location>
        <begin position="284"/>
        <end position="306"/>
    </location>
</feature>
<feature type="compositionally biased region" description="Low complexity" evidence="1">
    <location>
        <begin position="143"/>
        <end position="169"/>
    </location>
</feature>
<feature type="region of interest" description="Disordered" evidence="1">
    <location>
        <begin position="343"/>
        <end position="382"/>
    </location>
</feature>
<comment type="caution">
    <text evidence="2">The sequence shown here is derived from an EMBL/GenBank/DDBJ whole genome shotgun (WGS) entry which is preliminary data.</text>
</comment>
<protein>
    <submittedName>
        <fullName evidence="2">Uncharacterized protein</fullName>
    </submittedName>
</protein>
<reference evidence="2 3" key="1">
    <citation type="submission" date="2019-11" db="EMBL/GenBank/DDBJ databases">
        <title>Venturia inaequalis Genome Resource.</title>
        <authorList>
            <person name="Lichtner F.J."/>
        </authorList>
    </citation>
    <scope>NUCLEOTIDE SEQUENCE [LARGE SCALE GENOMIC DNA]</scope>
    <source>
        <strain evidence="2">Bline_iso_100314</strain>
    </source>
</reference>
<organism evidence="2 3">
    <name type="scientific">Venturia inaequalis</name>
    <name type="common">Apple scab fungus</name>
    <dbReference type="NCBI Taxonomy" id="5025"/>
    <lineage>
        <taxon>Eukaryota</taxon>
        <taxon>Fungi</taxon>
        <taxon>Dikarya</taxon>
        <taxon>Ascomycota</taxon>
        <taxon>Pezizomycotina</taxon>
        <taxon>Dothideomycetes</taxon>
        <taxon>Pleosporomycetidae</taxon>
        <taxon>Venturiales</taxon>
        <taxon>Venturiaceae</taxon>
        <taxon>Venturia</taxon>
    </lineage>
</organism>
<proteinExistence type="predicted"/>
<dbReference type="PANTHER" id="PTHR35392">
    <property type="entry name" value="ZN(II)2CYS6 TRANSCRIPTION FACTOR (EUROFUNG)-RELATED-RELATED"/>
    <property type="match status" value="1"/>
</dbReference>
<sequence length="810" mass="91424">MTTASPPVTCEKISFTGPGHLPPRSFQKSFSDSEIIAASDWNNAFIFSHSTNMIDSPDQTFDDYVPNWHSINQYSPDAPHAMNIPASQPQQANNSYVYAFTHHPFPDPQLPISTNRARPPLSTPSNTDYGWNQLEDLSPGAKPDSSLADLDPFSSSSFSTQASFQQQSPWSPVGHSRVPSIGISQHGMSFGSASALPIPQDAYHTSYAGSVLSMDSSPQARGIGTPNSERSPLFTAVNLSNSLGTTNSHCHGHDYQHQTPRATQYAFQQTQNLNVDMIGIGALSQGNKRRRSHAQREPSHSPVSDYVMVESSDTVSPSFTESMKVEPLTSAPRSPMTMTFIPEQFSSDSGKRPSAQGVIRKPREGKRAGGRSLGSHLPADKAARAKQLREEGSCWICCLQRDSCTPGHTCERCIKRNQRATMENGLGCDRTKLTDLKSFFLPDFLVRMGDKQVVSAFVEQHISRWRNTAVRIKLNMIWGIPPIEFELYEFEPKTNELLRQFQYSLNLQTGTRGWVEKNSPPLAMVSIENEDRDRYEQYLNRVVDKHLDKFVDRCFKYEKDEFQGRLLKLMQQLKPDNKEQTALIRDIFRLQVVTYIYARSATIPPRQVDQLYKLHHSAKNPNVTYGKATSPRMANRQLKVLYCSLFGQIMDSVLRRLQQVLRSSRGGAKWTSAFVALLGLAMCFEEVQRTAHANQDADALMGQMDEWDATQSAEGACRCIDEKFQFMANLFRWKYHRGFNPLRDYEEPKVRETLSESSLLFVRSVAALVQEKNDFLFEKQHVPILKANQDKYTSRLVARFLLAFWGPTPT</sequence>
<dbReference type="Proteomes" id="UP000433883">
    <property type="component" value="Unassembled WGS sequence"/>
</dbReference>
<feature type="region of interest" description="Disordered" evidence="1">
    <location>
        <begin position="110"/>
        <end position="178"/>
    </location>
</feature>
<name>A0A8H3UCG9_VENIN</name>
<gene>
    <name evidence="2" type="ORF">BLS_006814</name>
</gene>
<dbReference type="PANTHER" id="PTHR35392:SF1">
    <property type="entry name" value="ZN(II)2CYS6 TRANSCRIPTION FACTOR (EUROFUNG)"/>
    <property type="match status" value="1"/>
</dbReference>
<evidence type="ECO:0000313" key="2">
    <source>
        <dbReference type="EMBL" id="KAE9966768.1"/>
    </source>
</evidence>
<evidence type="ECO:0000256" key="1">
    <source>
        <dbReference type="SAM" id="MobiDB-lite"/>
    </source>
</evidence>
<accession>A0A8H3UCG9</accession>
<dbReference type="EMBL" id="WNWQ01000508">
    <property type="protein sequence ID" value="KAE9966768.1"/>
    <property type="molecule type" value="Genomic_DNA"/>
</dbReference>
<evidence type="ECO:0000313" key="3">
    <source>
        <dbReference type="Proteomes" id="UP000433883"/>
    </source>
</evidence>
<dbReference type="AlphaFoldDB" id="A0A8H3UCG9"/>